<evidence type="ECO:0000256" key="6">
    <source>
        <dbReference type="PROSITE-ProRule" id="PRU00277"/>
    </source>
</evidence>
<dbReference type="Pfam" id="PF00254">
    <property type="entry name" value="FKBP_C"/>
    <property type="match status" value="1"/>
</dbReference>
<dbReference type="Proteomes" id="UP001199816">
    <property type="component" value="Unassembled WGS sequence"/>
</dbReference>
<dbReference type="InterPro" id="IPR001179">
    <property type="entry name" value="PPIase_FKBP_dom"/>
</dbReference>
<evidence type="ECO:0000256" key="2">
    <source>
        <dbReference type="ARBA" id="ARBA00006577"/>
    </source>
</evidence>
<dbReference type="PROSITE" id="PS50059">
    <property type="entry name" value="FKBP_PPIASE"/>
    <property type="match status" value="1"/>
</dbReference>
<reference evidence="9 10" key="1">
    <citation type="submission" date="2021-11" db="EMBL/GenBank/DDBJ databases">
        <title>Genomic of Niabella pedocola.</title>
        <authorList>
            <person name="Wu T."/>
        </authorList>
    </citation>
    <scope>NUCLEOTIDE SEQUENCE [LARGE SCALE GENOMIC DNA]</scope>
    <source>
        <strain evidence="9 10">JCM 31011</strain>
    </source>
</reference>
<dbReference type="EMBL" id="JAJNEC010000004">
    <property type="protein sequence ID" value="MCD2421954.1"/>
    <property type="molecule type" value="Genomic_DNA"/>
</dbReference>
<gene>
    <name evidence="9" type="ORF">LQ567_04220</name>
</gene>
<name>A0ABS8PMH8_9BACT</name>
<evidence type="ECO:0000259" key="8">
    <source>
        <dbReference type="PROSITE" id="PS50059"/>
    </source>
</evidence>
<evidence type="ECO:0000313" key="10">
    <source>
        <dbReference type="Proteomes" id="UP001199816"/>
    </source>
</evidence>
<keyword evidence="10" id="KW-1185">Reference proteome</keyword>
<evidence type="ECO:0000256" key="7">
    <source>
        <dbReference type="SAM" id="SignalP"/>
    </source>
</evidence>
<evidence type="ECO:0000256" key="4">
    <source>
        <dbReference type="ARBA" id="ARBA00023110"/>
    </source>
</evidence>
<feature type="domain" description="PPIase FKBP-type" evidence="8">
    <location>
        <begin position="218"/>
        <end position="304"/>
    </location>
</feature>
<comment type="catalytic activity">
    <reaction evidence="1 6">
        <text>[protein]-peptidylproline (omega=180) = [protein]-peptidylproline (omega=0)</text>
        <dbReference type="Rhea" id="RHEA:16237"/>
        <dbReference type="Rhea" id="RHEA-COMP:10747"/>
        <dbReference type="Rhea" id="RHEA-COMP:10748"/>
        <dbReference type="ChEBI" id="CHEBI:83833"/>
        <dbReference type="ChEBI" id="CHEBI:83834"/>
        <dbReference type="EC" id="5.2.1.8"/>
    </reaction>
</comment>
<dbReference type="SUPFAM" id="SSF54534">
    <property type="entry name" value="FKBP-like"/>
    <property type="match status" value="1"/>
</dbReference>
<dbReference type="GO" id="GO:0003755">
    <property type="term" value="F:peptidyl-prolyl cis-trans isomerase activity"/>
    <property type="evidence" value="ECO:0007669"/>
    <property type="project" value="UniProtKB-EC"/>
</dbReference>
<keyword evidence="7" id="KW-0732">Signal</keyword>
<accession>A0ABS8PMH8</accession>
<protein>
    <recommendedName>
        <fullName evidence="3 6">peptidylprolyl isomerase</fullName>
        <ecNumber evidence="3 6">5.2.1.8</ecNumber>
    </recommendedName>
</protein>
<evidence type="ECO:0000256" key="5">
    <source>
        <dbReference type="ARBA" id="ARBA00023235"/>
    </source>
</evidence>
<dbReference type="RefSeq" id="WP_231002858.1">
    <property type="nucleotide sequence ID" value="NZ_JAJNEC010000004.1"/>
</dbReference>
<evidence type="ECO:0000313" key="9">
    <source>
        <dbReference type="EMBL" id="MCD2421954.1"/>
    </source>
</evidence>
<dbReference type="PANTHER" id="PTHR43811:SF19">
    <property type="entry name" value="39 KDA FK506-BINDING NUCLEAR PROTEIN"/>
    <property type="match status" value="1"/>
</dbReference>
<feature type="signal peptide" evidence="7">
    <location>
        <begin position="1"/>
        <end position="18"/>
    </location>
</feature>
<evidence type="ECO:0000256" key="3">
    <source>
        <dbReference type="ARBA" id="ARBA00013194"/>
    </source>
</evidence>
<keyword evidence="4 6" id="KW-0697">Rotamase</keyword>
<sequence>MKRLRTVGLFLFTAVAFTACKNNTEFKTTHSGLKYKIFGSGGKDSLSEGSVLKMNMTVKVSGHKDTVLADTYGKLPFFTGARPYPPDQPIYDPAEVFKFLKKGDSLVAIVYIDSAIKKGMLPEAQMPPYFKKGDQIIYTYKVLDVFSADSVARKDYQAEIEKLQKNEELALEKSGEKAKQIAEVENYLKNKNISTVKTPLGAFVKVDDPGTGAPVADKKFVSVKYTGKKVLNDSTFEGPNSFTTQIGVNGAIRGFEDGLRQFKQGGRGVIYIPGFLAYGKTPPPGAPFKEFEPLYFEVEVTEVGDTMPQTKIITQPQAPAGKGKKK</sequence>
<dbReference type="InterPro" id="IPR046357">
    <property type="entry name" value="PPIase_dom_sf"/>
</dbReference>
<proteinExistence type="inferred from homology"/>
<comment type="caution">
    <text evidence="9">The sequence shown here is derived from an EMBL/GenBank/DDBJ whole genome shotgun (WGS) entry which is preliminary data.</text>
</comment>
<evidence type="ECO:0000256" key="1">
    <source>
        <dbReference type="ARBA" id="ARBA00000971"/>
    </source>
</evidence>
<organism evidence="9 10">
    <name type="scientific">Niabella pedocola</name>
    <dbReference type="NCBI Taxonomy" id="1752077"/>
    <lineage>
        <taxon>Bacteria</taxon>
        <taxon>Pseudomonadati</taxon>
        <taxon>Bacteroidota</taxon>
        <taxon>Chitinophagia</taxon>
        <taxon>Chitinophagales</taxon>
        <taxon>Chitinophagaceae</taxon>
        <taxon>Niabella</taxon>
    </lineage>
</organism>
<feature type="chain" id="PRO_5045562459" description="peptidylprolyl isomerase" evidence="7">
    <location>
        <begin position="19"/>
        <end position="326"/>
    </location>
</feature>
<dbReference type="EC" id="5.2.1.8" evidence="3 6"/>
<dbReference type="PANTHER" id="PTHR43811">
    <property type="entry name" value="FKBP-TYPE PEPTIDYL-PROLYL CIS-TRANS ISOMERASE FKPA"/>
    <property type="match status" value="1"/>
</dbReference>
<comment type="similarity">
    <text evidence="2">Belongs to the FKBP-type PPIase family.</text>
</comment>
<dbReference type="Gene3D" id="3.10.50.40">
    <property type="match status" value="1"/>
</dbReference>
<dbReference type="PROSITE" id="PS51257">
    <property type="entry name" value="PROKAR_LIPOPROTEIN"/>
    <property type="match status" value="1"/>
</dbReference>
<keyword evidence="5 6" id="KW-0413">Isomerase</keyword>